<feature type="chain" id="PRO_5003010074" evidence="3">
    <location>
        <begin position="19"/>
        <end position="201"/>
    </location>
</feature>
<name>D0LHJ0_HALO1</name>
<keyword evidence="2" id="KW-0472">Membrane</keyword>
<dbReference type="GO" id="GO:0015159">
    <property type="term" value="F:polysaccharide transmembrane transporter activity"/>
    <property type="evidence" value="ECO:0007669"/>
    <property type="project" value="InterPro"/>
</dbReference>
<keyword evidence="2" id="KW-0812">Transmembrane</keyword>
<dbReference type="Proteomes" id="UP000001880">
    <property type="component" value="Chromosome"/>
</dbReference>
<evidence type="ECO:0000313" key="7">
    <source>
        <dbReference type="Proteomes" id="UP000001880"/>
    </source>
</evidence>
<dbReference type="Pfam" id="PF02563">
    <property type="entry name" value="Poly_export"/>
    <property type="match status" value="1"/>
</dbReference>
<feature type="domain" description="Polysaccharide export protein N-terminal" evidence="4">
    <location>
        <begin position="39"/>
        <end position="104"/>
    </location>
</feature>
<dbReference type="PANTHER" id="PTHR33619">
    <property type="entry name" value="POLYSACCHARIDE EXPORT PROTEIN GFCE-RELATED"/>
    <property type="match status" value="1"/>
</dbReference>
<evidence type="ECO:0000259" key="5">
    <source>
        <dbReference type="Pfam" id="PF10531"/>
    </source>
</evidence>
<feature type="domain" description="Soluble ligand binding" evidence="5">
    <location>
        <begin position="119"/>
        <end position="173"/>
    </location>
</feature>
<evidence type="ECO:0000256" key="1">
    <source>
        <dbReference type="ARBA" id="ARBA00022729"/>
    </source>
</evidence>
<keyword evidence="1 3" id="KW-0732">Signal</keyword>
<dbReference type="InterPro" id="IPR019554">
    <property type="entry name" value="Soluble_ligand-bd"/>
</dbReference>
<evidence type="ECO:0000256" key="2">
    <source>
        <dbReference type="SAM" id="Phobius"/>
    </source>
</evidence>
<dbReference type="AlphaFoldDB" id="D0LHJ0"/>
<dbReference type="Gene3D" id="3.30.1950.10">
    <property type="entry name" value="wza like domain"/>
    <property type="match status" value="1"/>
</dbReference>
<evidence type="ECO:0000313" key="6">
    <source>
        <dbReference type="EMBL" id="ACY12852.1"/>
    </source>
</evidence>
<accession>D0LHJ0</accession>
<protein>
    <submittedName>
        <fullName evidence="6">Polysaccharide export protein</fullName>
    </submittedName>
</protein>
<dbReference type="HOGENOM" id="CLU_038343_3_2_7"/>
<gene>
    <name evidence="6" type="ordered locus">Hoch_0211</name>
</gene>
<dbReference type="EMBL" id="CP001804">
    <property type="protein sequence ID" value="ACY12852.1"/>
    <property type="molecule type" value="Genomic_DNA"/>
</dbReference>
<evidence type="ECO:0000259" key="4">
    <source>
        <dbReference type="Pfam" id="PF02563"/>
    </source>
</evidence>
<evidence type="ECO:0000256" key="3">
    <source>
        <dbReference type="SAM" id="SignalP"/>
    </source>
</evidence>
<dbReference type="OrthoDB" id="193635at2"/>
<dbReference type="PANTHER" id="PTHR33619:SF3">
    <property type="entry name" value="POLYSACCHARIDE EXPORT PROTEIN GFCE-RELATED"/>
    <property type="match status" value="1"/>
</dbReference>
<dbReference type="KEGG" id="hoh:Hoch_0211"/>
<dbReference type="STRING" id="502025.Hoch_0211"/>
<organism evidence="6 7">
    <name type="scientific">Haliangium ochraceum (strain DSM 14365 / JCM 11303 / SMP-2)</name>
    <dbReference type="NCBI Taxonomy" id="502025"/>
    <lineage>
        <taxon>Bacteria</taxon>
        <taxon>Pseudomonadati</taxon>
        <taxon>Myxococcota</taxon>
        <taxon>Polyangia</taxon>
        <taxon>Haliangiales</taxon>
        <taxon>Kofleriaceae</taxon>
        <taxon>Haliangium</taxon>
    </lineage>
</organism>
<reference evidence="6 7" key="1">
    <citation type="journal article" date="2010" name="Stand. Genomic Sci.">
        <title>Complete genome sequence of Haliangium ochraceum type strain (SMP-2).</title>
        <authorList>
            <consortium name="US DOE Joint Genome Institute (JGI-PGF)"/>
            <person name="Ivanova N."/>
            <person name="Daum C."/>
            <person name="Lang E."/>
            <person name="Abt B."/>
            <person name="Kopitz M."/>
            <person name="Saunders E."/>
            <person name="Lapidus A."/>
            <person name="Lucas S."/>
            <person name="Glavina Del Rio T."/>
            <person name="Nolan M."/>
            <person name="Tice H."/>
            <person name="Copeland A."/>
            <person name="Cheng J.F."/>
            <person name="Chen F."/>
            <person name="Bruce D."/>
            <person name="Goodwin L."/>
            <person name="Pitluck S."/>
            <person name="Mavromatis K."/>
            <person name="Pati A."/>
            <person name="Mikhailova N."/>
            <person name="Chen A."/>
            <person name="Palaniappan K."/>
            <person name="Land M."/>
            <person name="Hauser L."/>
            <person name="Chang Y.J."/>
            <person name="Jeffries C.D."/>
            <person name="Detter J.C."/>
            <person name="Brettin T."/>
            <person name="Rohde M."/>
            <person name="Goker M."/>
            <person name="Bristow J."/>
            <person name="Markowitz V."/>
            <person name="Eisen J.A."/>
            <person name="Hugenholtz P."/>
            <person name="Kyrpides N.C."/>
            <person name="Klenk H.P."/>
        </authorList>
    </citation>
    <scope>NUCLEOTIDE SEQUENCE [LARGE SCALE GENOMIC DNA]</scope>
    <source>
        <strain evidence="7">DSM 14365 / CIP 107738 / JCM 11303 / AJ 13395 / SMP-2</strain>
    </source>
</reference>
<dbReference type="InterPro" id="IPR049712">
    <property type="entry name" value="Poly_export"/>
</dbReference>
<dbReference type="eggNOG" id="COG1596">
    <property type="taxonomic scope" value="Bacteria"/>
</dbReference>
<dbReference type="Gene3D" id="3.10.560.10">
    <property type="entry name" value="Outer membrane lipoprotein wza domain like"/>
    <property type="match status" value="1"/>
</dbReference>
<feature type="signal peptide" evidence="3">
    <location>
        <begin position="1"/>
        <end position="18"/>
    </location>
</feature>
<dbReference type="PROSITE" id="PS51257">
    <property type="entry name" value="PROKAR_LIPOPROTEIN"/>
    <property type="match status" value="1"/>
</dbReference>
<dbReference type="Pfam" id="PF10531">
    <property type="entry name" value="SLBB"/>
    <property type="match status" value="1"/>
</dbReference>
<proteinExistence type="predicted"/>
<dbReference type="InterPro" id="IPR003715">
    <property type="entry name" value="Poly_export_N"/>
</dbReference>
<feature type="transmembrane region" description="Helical" evidence="2">
    <location>
        <begin position="135"/>
        <end position="153"/>
    </location>
</feature>
<dbReference type="RefSeq" id="WP_012825479.1">
    <property type="nucleotide sequence ID" value="NC_013440.1"/>
</dbReference>
<sequence length="201" mass="22179">MKRTIYILAAMLVLACHACGGAPPPTYDYSQEPDPRRLPYVLGVGDSLEINVWKNPDLTTSVTVRPDGIITMPLIGDLYAAGKTTEELKKEIEAQLANYIKLEVTKIAIKVTNATSNRFTVSGEVAKPSTFQSPYYVTVAEAIALAGGFSRFADRTRMRLLRRDHESGEVRTIPIDYTLIESGERPDMNLVLMPGDALYVP</sequence>
<keyword evidence="2" id="KW-1133">Transmembrane helix</keyword>
<keyword evidence="7" id="KW-1185">Reference proteome</keyword>